<feature type="region of interest" description="Disordered" evidence="1">
    <location>
        <begin position="228"/>
        <end position="247"/>
    </location>
</feature>
<dbReference type="Proteomes" id="UP000254958">
    <property type="component" value="Unassembled WGS sequence"/>
</dbReference>
<protein>
    <submittedName>
        <fullName evidence="2">DUF1634 domain-containing protein</fullName>
    </submittedName>
</protein>
<dbReference type="EMBL" id="QQAW01000003">
    <property type="protein sequence ID" value="RDI38847.1"/>
    <property type="molecule type" value="Genomic_DNA"/>
</dbReference>
<comment type="caution">
    <text evidence="3">The sequence shown here is derived from an EMBL/GenBank/DDBJ whole genome shotgun (WGS) entry which is preliminary data.</text>
</comment>
<dbReference type="Proteomes" id="UP000562982">
    <property type="component" value="Unassembled WGS sequence"/>
</dbReference>
<proteinExistence type="predicted"/>
<keyword evidence="4" id="KW-1185">Reference proteome</keyword>
<reference evidence="2 5" key="2">
    <citation type="submission" date="2020-04" db="EMBL/GenBank/DDBJ databases">
        <title>Description of novel Gluconacetobacter.</title>
        <authorList>
            <person name="Sombolestani A."/>
        </authorList>
    </citation>
    <scope>NUCLEOTIDE SEQUENCE [LARGE SCALE GENOMIC DNA]</scope>
    <source>
        <strain evidence="2 5">LMG 1382</strain>
    </source>
</reference>
<dbReference type="EMBL" id="JABEQI010000003">
    <property type="protein sequence ID" value="MBB2186309.1"/>
    <property type="molecule type" value="Genomic_DNA"/>
</dbReference>
<name>A0A370G4S4_GLULI</name>
<dbReference type="RefSeq" id="WP_114726964.1">
    <property type="nucleotide sequence ID" value="NZ_BJMI01000002.1"/>
</dbReference>
<gene>
    <name evidence="3" type="ORF">C7453_103308</name>
    <name evidence="2" type="ORF">HLH32_07900</name>
</gene>
<dbReference type="AlphaFoldDB" id="A0A370G4S4"/>
<accession>A0A370G4S4</accession>
<reference evidence="3 4" key="1">
    <citation type="submission" date="2018-07" db="EMBL/GenBank/DDBJ databases">
        <title>Genomic Encyclopedia of Type Strains, Phase IV (KMG-IV): sequencing the most valuable type-strain genomes for metagenomic binning, comparative biology and taxonomic classification.</title>
        <authorList>
            <person name="Goeker M."/>
        </authorList>
    </citation>
    <scope>NUCLEOTIDE SEQUENCE [LARGE SCALE GENOMIC DNA]</scope>
    <source>
        <strain evidence="3 4">DSM 5603</strain>
    </source>
</reference>
<evidence type="ECO:0000256" key="1">
    <source>
        <dbReference type="SAM" id="MobiDB-lite"/>
    </source>
</evidence>
<organism evidence="3 4">
    <name type="scientific">Gluconacetobacter liquefaciens</name>
    <name type="common">Acetobacter liquefaciens</name>
    <dbReference type="NCBI Taxonomy" id="89584"/>
    <lineage>
        <taxon>Bacteria</taxon>
        <taxon>Pseudomonadati</taxon>
        <taxon>Pseudomonadota</taxon>
        <taxon>Alphaproteobacteria</taxon>
        <taxon>Acetobacterales</taxon>
        <taxon>Acetobacteraceae</taxon>
        <taxon>Gluconacetobacter</taxon>
    </lineage>
</organism>
<evidence type="ECO:0000313" key="4">
    <source>
        <dbReference type="Proteomes" id="UP000254958"/>
    </source>
</evidence>
<dbReference type="OrthoDB" id="7254618at2"/>
<evidence type="ECO:0000313" key="5">
    <source>
        <dbReference type="Proteomes" id="UP000562982"/>
    </source>
</evidence>
<evidence type="ECO:0000313" key="2">
    <source>
        <dbReference type="EMBL" id="MBB2186309.1"/>
    </source>
</evidence>
<evidence type="ECO:0000313" key="3">
    <source>
        <dbReference type="EMBL" id="RDI38847.1"/>
    </source>
</evidence>
<sequence length="310" mass="31385">MITRIPVLPLLVGIVLAMAGTLRAAPLPPTCAIGTAGSLSTSPAGATAHNYGLHFSSGAGAPSLHAASVTVTGAGSSADDMHDILDAASVVLLGALVNHHSSGCTADYFLSTLQPILSGLAAGRAYDISWSAPVAHTGTKQIRFAAMHLHLSGGSGTQPIAVSLDLHGAGMNGDTVLASLLPQDARSDFAVPAQALGPLLAATAGRPAQSVAVPVTIRTLQARRGDMQLEGSGSAELTGSPDAASARGHMSMRNLSELIETLRAAGQTRPAAALIIANLVGHHTDATDTAWDVEWSGGILTVNHIPLPLR</sequence>